<proteinExistence type="inferred from homology"/>
<dbReference type="Pfam" id="PF14490">
    <property type="entry name" value="HHH_RecD2"/>
    <property type="match status" value="1"/>
</dbReference>
<dbReference type="PANTHER" id="PTHR43788">
    <property type="entry name" value="DNA2/NAM7 HELICASE FAMILY MEMBER"/>
    <property type="match status" value="1"/>
</dbReference>
<keyword evidence="3" id="KW-0378">Hydrolase</keyword>
<dbReference type="Pfam" id="PF13811">
    <property type="entry name" value="DUF4186"/>
    <property type="match status" value="1"/>
</dbReference>
<dbReference type="InterPro" id="IPR006345">
    <property type="entry name" value="RecD2"/>
</dbReference>
<dbReference type="Gene3D" id="1.10.150.20">
    <property type="entry name" value="5' to 3' exonuclease, C-terminal subdomain"/>
    <property type="match status" value="1"/>
</dbReference>
<dbReference type="GO" id="GO:0003677">
    <property type="term" value="F:DNA binding"/>
    <property type="evidence" value="ECO:0007669"/>
    <property type="project" value="UniProtKB-UniRule"/>
</dbReference>
<dbReference type="Pfam" id="PF23139">
    <property type="entry name" value="OB_YrrC"/>
    <property type="match status" value="1"/>
</dbReference>
<dbReference type="AlphaFoldDB" id="A0A367FYQ1"/>
<evidence type="ECO:0000256" key="2">
    <source>
        <dbReference type="ARBA" id="ARBA00022840"/>
    </source>
</evidence>
<dbReference type="GO" id="GO:0043139">
    <property type="term" value="F:5'-3' DNA helicase activity"/>
    <property type="evidence" value="ECO:0007669"/>
    <property type="project" value="UniProtKB-UniRule"/>
</dbReference>
<keyword evidence="3" id="KW-0413">Isomerase</keyword>
<gene>
    <name evidence="3" type="primary">recD2</name>
    <name evidence="5" type="ORF">C4886_12730</name>
</gene>
<evidence type="ECO:0000313" key="6">
    <source>
        <dbReference type="Proteomes" id="UP000253208"/>
    </source>
</evidence>
<dbReference type="InterPro" id="IPR055446">
    <property type="entry name" value="RecD2_N_OB"/>
</dbReference>
<dbReference type="GO" id="GO:0016887">
    <property type="term" value="F:ATP hydrolysis activity"/>
    <property type="evidence" value="ECO:0007669"/>
    <property type="project" value="RHEA"/>
</dbReference>
<feature type="binding site" evidence="3">
    <location>
        <begin position="344"/>
        <end position="348"/>
    </location>
    <ligand>
        <name>ATP</name>
        <dbReference type="ChEBI" id="CHEBI:30616"/>
    </ligand>
</feature>
<keyword evidence="2 3" id="KW-0067">ATP-binding</keyword>
<comment type="function">
    <text evidence="3">DNA-dependent ATPase and ATP-dependent 5'-3' DNA helicase. Has no activity on blunt DNA or DNA with 3'-overhangs, requires at least 10 bases of 5'-ssDNA for helicase activity.</text>
</comment>
<dbReference type="SUPFAM" id="SSF52540">
    <property type="entry name" value="P-loop containing nucleoside triphosphate hydrolases"/>
    <property type="match status" value="2"/>
</dbReference>
<dbReference type="InterPro" id="IPR027417">
    <property type="entry name" value="P-loop_NTPase"/>
</dbReference>
<dbReference type="InterPro" id="IPR029493">
    <property type="entry name" value="RecD2-like_HHH"/>
</dbReference>
<dbReference type="CDD" id="cd18809">
    <property type="entry name" value="SF1_C_RecD"/>
    <property type="match status" value="1"/>
</dbReference>
<dbReference type="InterPro" id="IPR050534">
    <property type="entry name" value="Coronavir_polyprotein_1ab"/>
</dbReference>
<keyword evidence="3" id="KW-0238">DNA-binding</keyword>
<dbReference type="PANTHER" id="PTHR43788:SF6">
    <property type="entry name" value="DNA HELICASE B"/>
    <property type="match status" value="1"/>
</dbReference>
<comment type="caution">
    <text evidence="5">The sequence shown here is derived from an EMBL/GenBank/DDBJ whole genome shotgun (WGS) entry which is preliminary data.</text>
</comment>
<dbReference type="InterPro" id="IPR041451">
    <property type="entry name" value="RecD2_SH13"/>
</dbReference>
<dbReference type="GO" id="GO:0009338">
    <property type="term" value="C:exodeoxyribonuclease V complex"/>
    <property type="evidence" value="ECO:0007669"/>
    <property type="project" value="TreeGrafter"/>
</dbReference>
<evidence type="ECO:0000313" key="5">
    <source>
        <dbReference type="EMBL" id="RCH42851.1"/>
    </source>
</evidence>
<dbReference type="Pfam" id="PF18335">
    <property type="entry name" value="SH3_13"/>
    <property type="match status" value="1"/>
</dbReference>
<dbReference type="Pfam" id="PF13538">
    <property type="entry name" value="UvrD_C_2"/>
    <property type="match status" value="1"/>
</dbReference>
<reference evidence="5 6" key="1">
    <citation type="submission" date="2018-02" db="EMBL/GenBank/DDBJ databases">
        <title>Complete genome sequencing of Faecalibacterium prausnitzii strains isolated from the human gut.</title>
        <authorList>
            <person name="Fitzgerald B.C."/>
            <person name="Shkoporov A.N."/>
            <person name="Ross P.R."/>
            <person name="Hill C."/>
        </authorList>
    </citation>
    <scope>NUCLEOTIDE SEQUENCE [LARGE SCALE GENOMIC DNA]</scope>
    <source>
        <strain evidence="5 6">APC942/31-1</strain>
    </source>
</reference>
<name>A0A367FYQ1_9FIRM</name>
<dbReference type="Gene3D" id="1.10.10.2220">
    <property type="match status" value="1"/>
</dbReference>
<keyword evidence="3 5" id="KW-0347">Helicase</keyword>
<keyword evidence="1 3" id="KW-0547">Nucleotide-binding</keyword>
<dbReference type="GO" id="GO:0006310">
    <property type="term" value="P:DNA recombination"/>
    <property type="evidence" value="ECO:0007669"/>
    <property type="project" value="InterPro"/>
</dbReference>
<dbReference type="InterPro" id="IPR020378">
    <property type="entry name" value="DUF4186"/>
</dbReference>
<feature type="domain" description="AAA+ ATPase" evidence="4">
    <location>
        <begin position="333"/>
        <end position="513"/>
    </location>
</feature>
<evidence type="ECO:0000256" key="1">
    <source>
        <dbReference type="ARBA" id="ARBA00022741"/>
    </source>
</evidence>
<dbReference type="Pfam" id="PF14520">
    <property type="entry name" value="HHH_5"/>
    <property type="match status" value="1"/>
</dbReference>
<dbReference type="RefSeq" id="WP_114002499.1">
    <property type="nucleotide sequence ID" value="NZ_PSQG01000018.1"/>
</dbReference>
<dbReference type="EMBL" id="PSQG01000018">
    <property type="protein sequence ID" value="RCH42851.1"/>
    <property type="molecule type" value="Genomic_DNA"/>
</dbReference>
<dbReference type="Gene3D" id="3.40.50.300">
    <property type="entry name" value="P-loop containing nucleotide triphosphate hydrolases"/>
    <property type="match status" value="2"/>
</dbReference>
<protein>
    <recommendedName>
        <fullName evidence="3">ATP-dependent RecD2 DNA helicase</fullName>
        <ecNumber evidence="3">5.6.2.3</ecNumber>
    </recommendedName>
    <alternativeName>
        <fullName evidence="3">DNA 5'-3' helicase subunit RecD2</fullName>
    </alternativeName>
</protein>
<evidence type="ECO:0000259" key="4">
    <source>
        <dbReference type="SMART" id="SM00382"/>
    </source>
</evidence>
<dbReference type="EC" id="5.6.2.3" evidence="3"/>
<dbReference type="Pfam" id="PF13245">
    <property type="entry name" value="AAA_19"/>
    <property type="match status" value="1"/>
</dbReference>
<evidence type="ECO:0000256" key="3">
    <source>
        <dbReference type="HAMAP-Rule" id="MF_01488"/>
    </source>
</evidence>
<comment type="similarity">
    <text evidence="3">Belongs to the RecD family. RecD2 subfamily.</text>
</comment>
<sequence>MEHLRCVVERITYQNADNGYTVLKCAVKNYSDLVTVVGTMPDTHVGSVLSLEGMWKMDAKYGRQFLVEKFEETLPATVYGIEKYLGSGLVKGVGPKFAKRIVEKFGKDTLDVIEETPDELLKVSGIGKVRVDRIKTSWQEQKEIKNIMFFLQSHEVSTSHATKIFKTYGSESIAIVKENPYRLADDIWGIGFKTADSIAQKMGIDKGKFVRLRSGIFYTLNKLAEAGHCYTTREQLTGRAKELLEVEEPELEITLDEMIRTNDVIRDEAEDREAIYLPPYYFSESGCAKRLLRLMSCGKKKSEDTEEILEKVADSSEITYDEIQWQAVKTAVSSKVMVLTGGPGTGKTTTTLGIISAYKQAGCQIILAAPTGRAAKRMSEATGMEAKTIHRLLEYKPPEGYQKNEEHPLEGDVLILDECSMIDIMLMYNLLKALPQQMSLILVGDVDQLPSVGAGNVLRDIIDSGCVPVVRLTRIFRQAQGSRIIMNAHRINKGEGIDMRGGKDADFFFATKESNQEVVDTIVQYCKTNLPRYYHVDPLQDIQVLTPMQRGECGAVNLNQVLQEAMNPSKIFLRRGGTQYRLKDKVMQIRNDYDKEVFNGDIGTITKVDVEERELTVLFDEREVVYDVTELDELALAYAVTIHKSQGSEYPIVVMPFTMSHFVMLQRNLLYTGVTRAKKILVLVGEKKAVYYAIKNETTTGRNTCLARRLQPDSKEVQEVKAQLLKEAVDETVNGNGSDSKKMIVYKGSIQPSMVCETPAVYEGNLWKRLSQSKFRSSFSLKANDRSYVSEKGMEKVREHACDFIRKRLAPAEIPNDGKQTPMRGHPVFVAQHATATCCRGCLEKWHRIPKGRELTEAEQEYIVNVIMEWIGREIH</sequence>
<organism evidence="5 6">
    <name type="scientific">Blautia obeum</name>
    <dbReference type="NCBI Taxonomy" id="40520"/>
    <lineage>
        <taxon>Bacteria</taxon>
        <taxon>Bacillati</taxon>
        <taxon>Bacillota</taxon>
        <taxon>Clostridia</taxon>
        <taxon>Lachnospirales</taxon>
        <taxon>Lachnospiraceae</taxon>
        <taxon>Blautia</taxon>
    </lineage>
</organism>
<dbReference type="InterPro" id="IPR003593">
    <property type="entry name" value="AAA+_ATPase"/>
</dbReference>
<dbReference type="HAMAP" id="MF_01488">
    <property type="entry name" value="RecD2"/>
    <property type="match status" value="1"/>
</dbReference>
<dbReference type="NCBIfam" id="TIGR01448">
    <property type="entry name" value="recD_rel"/>
    <property type="match status" value="1"/>
</dbReference>
<dbReference type="SMART" id="SM00382">
    <property type="entry name" value="AAA"/>
    <property type="match status" value="1"/>
</dbReference>
<dbReference type="CDD" id="cd17933">
    <property type="entry name" value="DEXSc_RecD-like"/>
    <property type="match status" value="1"/>
</dbReference>
<dbReference type="SUPFAM" id="SSF47781">
    <property type="entry name" value="RuvA domain 2-like"/>
    <property type="match status" value="1"/>
</dbReference>
<dbReference type="InterPro" id="IPR027785">
    <property type="entry name" value="UvrD-like_helicase_C"/>
</dbReference>
<dbReference type="Proteomes" id="UP000253208">
    <property type="component" value="Unassembled WGS sequence"/>
</dbReference>
<accession>A0A367FYQ1</accession>
<dbReference type="Gene3D" id="2.30.30.940">
    <property type="match status" value="1"/>
</dbReference>
<comment type="catalytic activity">
    <reaction evidence="3">
        <text>ATP + H2O = ADP + phosphate + H(+)</text>
        <dbReference type="Rhea" id="RHEA:13065"/>
        <dbReference type="ChEBI" id="CHEBI:15377"/>
        <dbReference type="ChEBI" id="CHEBI:15378"/>
        <dbReference type="ChEBI" id="CHEBI:30616"/>
        <dbReference type="ChEBI" id="CHEBI:43474"/>
        <dbReference type="ChEBI" id="CHEBI:456216"/>
        <dbReference type="EC" id="5.6.2.3"/>
    </reaction>
</comment>
<dbReference type="GO" id="GO:0017116">
    <property type="term" value="F:single-stranded DNA helicase activity"/>
    <property type="evidence" value="ECO:0007669"/>
    <property type="project" value="TreeGrafter"/>
</dbReference>
<dbReference type="InterPro" id="IPR010994">
    <property type="entry name" value="RuvA_2-like"/>
</dbReference>
<dbReference type="GO" id="GO:0005524">
    <property type="term" value="F:ATP binding"/>
    <property type="evidence" value="ECO:0007669"/>
    <property type="project" value="UniProtKB-UniRule"/>
</dbReference>